<evidence type="ECO:0000313" key="6">
    <source>
        <dbReference type="EMBL" id="PPC76869.1"/>
    </source>
</evidence>
<dbReference type="CDD" id="cd05466">
    <property type="entry name" value="PBP2_LTTR_substrate"/>
    <property type="match status" value="1"/>
</dbReference>
<evidence type="ECO:0000256" key="1">
    <source>
        <dbReference type="ARBA" id="ARBA00009437"/>
    </source>
</evidence>
<dbReference type="PANTHER" id="PTHR30126">
    <property type="entry name" value="HTH-TYPE TRANSCRIPTIONAL REGULATOR"/>
    <property type="match status" value="1"/>
</dbReference>
<dbReference type="Pfam" id="PF03466">
    <property type="entry name" value="LysR_substrate"/>
    <property type="match status" value="1"/>
</dbReference>
<organism evidence="6 7">
    <name type="scientific">Proteobacteria bacterium 228</name>
    <dbReference type="NCBI Taxonomy" id="2083153"/>
    <lineage>
        <taxon>Bacteria</taxon>
        <taxon>Pseudomonadati</taxon>
        <taxon>Pseudomonadota</taxon>
    </lineage>
</organism>
<dbReference type="SUPFAM" id="SSF46785">
    <property type="entry name" value="Winged helix' DNA-binding domain"/>
    <property type="match status" value="1"/>
</dbReference>
<dbReference type="Gene3D" id="3.40.190.290">
    <property type="match status" value="1"/>
</dbReference>
<name>A0A2S5KQQ9_9PROT</name>
<dbReference type="AlphaFoldDB" id="A0A2S5KQQ9"/>
<keyword evidence="3" id="KW-0238">DNA-binding</keyword>
<protein>
    <submittedName>
        <fullName evidence="6">LysR family transcriptional regulator</fullName>
    </submittedName>
</protein>
<accession>A0A2S5KQQ9</accession>
<dbReference type="InterPro" id="IPR005119">
    <property type="entry name" value="LysR_subst-bd"/>
</dbReference>
<sequence length="288" mass="32297">MIQALSESGSVSEAAEQIGVTQSALSHRIREAERLVGTALFYRHNKKLVPTSAGNRLLHSAQVILGELERAENDISKLTVGIEHVIRIGLESHSGCHWLPGFLRQFQLSHPSVSIEIIPDVSLAPLKALRQGHIDLTLISGRVAEGFRTLPLFTDEMMALLPANHLLGQHSWLSVEDIVAEPYIAYHTTPDKGREYEQLFSRYQRLPSRVIRAGMTEAVVEFVREGLGITIMPSWTAAPYLRQGGLQQRRVTEQGLFIDWQVVMRHDEASNSPVVTFARQMKKLLARR</sequence>
<comment type="similarity">
    <text evidence="1">Belongs to the LysR transcriptional regulatory family.</text>
</comment>
<dbReference type="SUPFAM" id="SSF53850">
    <property type="entry name" value="Periplasmic binding protein-like II"/>
    <property type="match status" value="1"/>
</dbReference>
<evidence type="ECO:0000259" key="5">
    <source>
        <dbReference type="PROSITE" id="PS50931"/>
    </source>
</evidence>
<evidence type="ECO:0000256" key="2">
    <source>
        <dbReference type="ARBA" id="ARBA00023015"/>
    </source>
</evidence>
<dbReference type="Pfam" id="PF00126">
    <property type="entry name" value="HTH_1"/>
    <property type="match status" value="1"/>
</dbReference>
<dbReference type="GO" id="GO:0000976">
    <property type="term" value="F:transcription cis-regulatory region binding"/>
    <property type="evidence" value="ECO:0007669"/>
    <property type="project" value="TreeGrafter"/>
</dbReference>
<dbReference type="OrthoDB" id="9785745at2"/>
<dbReference type="EMBL" id="PRLP01000040">
    <property type="protein sequence ID" value="PPC76869.1"/>
    <property type="molecule type" value="Genomic_DNA"/>
</dbReference>
<dbReference type="PANTHER" id="PTHR30126:SF25">
    <property type="entry name" value="HTH-TYPE TRANSCRIPTIONAL REGULATOR METR"/>
    <property type="match status" value="1"/>
</dbReference>
<feature type="domain" description="HTH lysR-type" evidence="5">
    <location>
        <begin position="1"/>
        <end position="51"/>
    </location>
</feature>
<dbReference type="GO" id="GO:0003700">
    <property type="term" value="F:DNA-binding transcription factor activity"/>
    <property type="evidence" value="ECO:0007669"/>
    <property type="project" value="InterPro"/>
</dbReference>
<keyword evidence="4" id="KW-0804">Transcription</keyword>
<dbReference type="Proteomes" id="UP000238196">
    <property type="component" value="Unassembled WGS sequence"/>
</dbReference>
<dbReference type="InterPro" id="IPR000847">
    <property type="entry name" value="LysR_HTH_N"/>
</dbReference>
<dbReference type="PROSITE" id="PS50931">
    <property type="entry name" value="HTH_LYSR"/>
    <property type="match status" value="1"/>
</dbReference>
<dbReference type="InterPro" id="IPR036388">
    <property type="entry name" value="WH-like_DNA-bd_sf"/>
</dbReference>
<dbReference type="InterPro" id="IPR036390">
    <property type="entry name" value="WH_DNA-bd_sf"/>
</dbReference>
<reference evidence="6 7" key="1">
    <citation type="submission" date="2018-02" db="EMBL/GenBank/DDBJ databases">
        <title>novel marine gammaproteobacteria from coastal saline agro ecosystem.</title>
        <authorList>
            <person name="Krishnan R."/>
            <person name="Ramesh Kumar N."/>
        </authorList>
    </citation>
    <scope>NUCLEOTIDE SEQUENCE [LARGE SCALE GENOMIC DNA]</scope>
    <source>
        <strain evidence="6 7">228</strain>
    </source>
</reference>
<evidence type="ECO:0000256" key="3">
    <source>
        <dbReference type="ARBA" id="ARBA00023125"/>
    </source>
</evidence>
<evidence type="ECO:0000256" key="4">
    <source>
        <dbReference type="ARBA" id="ARBA00023163"/>
    </source>
</evidence>
<keyword evidence="2" id="KW-0805">Transcription regulation</keyword>
<comment type="caution">
    <text evidence="6">The sequence shown here is derived from an EMBL/GenBank/DDBJ whole genome shotgun (WGS) entry which is preliminary data.</text>
</comment>
<gene>
    <name evidence="6" type="ORF">C4K68_13355</name>
</gene>
<dbReference type="Gene3D" id="1.10.10.10">
    <property type="entry name" value="Winged helix-like DNA-binding domain superfamily/Winged helix DNA-binding domain"/>
    <property type="match status" value="1"/>
</dbReference>
<evidence type="ECO:0000313" key="7">
    <source>
        <dbReference type="Proteomes" id="UP000238196"/>
    </source>
</evidence>
<proteinExistence type="inferred from homology"/>